<proteinExistence type="predicted"/>
<evidence type="ECO:0000256" key="1">
    <source>
        <dbReference type="SAM" id="MobiDB-lite"/>
    </source>
</evidence>
<name>B6WXS1_9BACT</name>
<evidence type="ECO:0000313" key="3">
    <source>
        <dbReference type="Proteomes" id="UP000003676"/>
    </source>
</evidence>
<dbReference type="AlphaFoldDB" id="B6WXS1"/>
<comment type="caution">
    <text evidence="2">The sequence shown here is derived from an EMBL/GenBank/DDBJ whole genome shotgun (WGS) entry which is preliminary data.</text>
</comment>
<organism evidence="2 3">
    <name type="scientific">Desulfovibrio piger ATCC 29098</name>
    <dbReference type="NCBI Taxonomy" id="411464"/>
    <lineage>
        <taxon>Bacteria</taxon>
        <taxon>Pseudomonadati</taxon>
        <taxon>Thermodesulfobacteriota</taxon>
        <taxon>Desulfovibrionia</taxon>
        <taxon>Desulfovibrionales</taxon>
        <taxon>Desulfovibrionaceae</taxon>
        <taxon>Desulfovibrio</taxon>
    </lineage>
</organism>
<protein>
    <submittedName>
        <fullName evidence="2">Uncharacterized protein</fullName>
    </submittedName>
</protein>
<reference evidence="2 3" key="1">
    <citation type="submission" date="2008-10" db="EMBL/GenBank/DDBJ databases">
        <title>Draft genome sequence of Desulvovibrio piger (ATCC 29098).</title>
        <authorList>
            <person name="Sudarsanam P."/>
            <person name="Ley R."/>
            <person name="Guruge J."/>
            <person name="Turnbaugh P.J."/>
            <person name="Mahowald M."/>
            <person name="Liep D."/>
            <person name="Gordon J."/>
        </authorList>
    </citation>
    <scope>NUCLEOTIDE SEQUENCE [LARGE SCALE GENOMIC DNA]</scope>
    <source>
        <strain evidence="2 3">ATCC 29098</strain>
    </source>
</reference>
<dbReference type="EMBL" id="ABXU01000083">
    <property type="protein sequence ID" value="EEB32279.1"/>
    <property type="molecule type" value="Genomic_DNA"/>
</dbReference>
<feature type="region of interest" description="Disordered" evidence="1">
    <location>
        <begin position="1"/>
        <end position="53"/>
    </location>
</feature>
<reference evidence="2 3" key="2">
    <citation type="submission" date="2008-10" db="EMBL/GenBank/DDBJ databases">
        <authorList>
            <person name="Fulton L."/>
            <person name="Clifton S."/>
            <person name="Fulton B."/>
            <person name="Xu J."/>
            <person name="Minx P."/>
            <person name="Pepin K.H."/>
            <person name="Johnson M."/>
            <person name="Bhonagiri V."/>
            <person name="Nash W.E."/>
            <person name="Mardis E.R."/>
            <person name="Wilson R.K."/>
        </authorList>
    </citation>
    <scope>NUCLEOTIDE SEQUENCE [LARGE SCALE GENOMIC DNA]</scope>
    <source>
        <strain evidence="2 3">ATCC 29098</strain>
    </source>
</reference>
<gene>
    <name evidence="2" type="ORF">DESPIG_02900</name>
</gene>
<dbReference type="HOGENOM" id="CLU_2034304_0_0_7"/>
<accession>B6WXS1</accession>
<evidence type="ECO:0000313" key="2">
    <source>
        <dbReference type="EMBL" id="EEB32279.1"/>
    </source>
</evidence>
<feature type="compositionally biased region" description="Basic residues" evidence="1">
    <location>
        <begin position="33"/>
        <end position="44"/>
    </location>
</feature>
<sequence length="121" mass="12074">MVAAGRGLSAAAGQAAVREGRQAGICRAGDRTWRRRTSSPRRRTGAGQNAGREGCGAVLGMRVPCSLPDVAGPPVCEKSAACARGGKTAPALVGGPSRVFTASPEEVTTAGGSIPASGDVW</sequence>
<dbReference type="Proteomes" id="UP000003676">
    <property type="component" value="Unassembled WGS sequence"/>
</dbReference>